<dbReference type="Proteomes" id="UP000053237">
    <property type="component" value="Unassembled WGS sequence"/>
</dbReference>
<comment type="caution">
    <text evidence="2">The sequence shown here is derived from an EMBL/GenBank/DDBJ whole genome shotgun (WGS) entry which is preliminary data.</text>
</comment>
<gene>
    <name evidence="2" type="ORF">BN9_068750</name>
</gene>
<sequence length="115" mass="13307">MLENGFSWREDITINYRIMRSQLFVCVLMLGSLPMLLAQHKEGSTSSYIRVSSTEQQSEESDGVKEKESKHTREDNEDKQTGCFSVLKGCLKRLMDEDRMSTYAGHHNSFSHQRK</sequence>
<evidence type="ECO:0000313" key="2">
    <source>
        <dbReference type="EMBL" id="CCI45965.1"/>
    </source>
</evidence>
<dbReference type="EMBL" id="CAIX01000113">
    <property type="protein sequence ID" value="CCI45965.1"/>
    <property type="molecule type" value="Genomic_DNA"/>
</dbReference>
<feature type="compositionally biased region" description="Polar residues" evidence="1">
    <location>
        <begin position="44"/>
        <end position="56"/>
    </location>
</feature>
<feature type="compositionally biased region" description="Basic and acidic residues" evidence="1">
    <location>
        <begin position="62"/>
        <end position="79"/>
    </location>
</feature>
<reference evidence="2 3" key="1">
    <citation type="submission" date="2012-05" db="EMBL/GenBank/DDBJ databases">
        <title>Recombination and specialization in a pathogen metapopulation.</title>
        <authorList>
            <person name="Gardiner A."/>
            <person name="Kemen E."/>
            <person name="Schultz-Larsen T."/>
            <person name="MacLean D."/>
            <person name="Van Oosterhout C."/>
            <person name="Jones J.D.G."/>
        </authorList>
    </citation>
    <scope>NUCLEOTIDE SEQUENCE [LARGE SCALE GENOMIC DNA]</scope>
    <source>
        <strain evidence="2 3">Ac Nc2</strain>
    </source>
</reference>
<keyword evidence="3" id="KW-1185">Reference proteome</keyword>
<dbReference type="AlphaFoldDB" id="A0A024GH15"/>
<evidence type="ECO:0000256" key="1">
    <source>
        <dbReference type="SAM" id="MobiDB-lite"/>
    </source>
</evidence>
<protein>
    <submittedName>
        <fullName evidence="2">Uncharacterized protein</fullName>
    </submittedName>
</protein>
<proteinExistence type="predicted"/>
<name>A0A024GH15_9STRA</name>
<accession>A0A024GH15</accession>
<evidence type="ECO:0000313" key="3">
    <source>
        <dbReference type="Proteomes" id="UP000053237"/>
    </source>
</evidence>
<dbReference type="InParanoid" id="A0A024GH15"/>
<organism evidence="2 3">
    <name type="scientific">Albugo candida</name>
    <dbReference type="NCBI Taxonomy" id="65357"/>
    <lineage>
        <taxon>Eukaryota</taxon>
        <taxon>Sar</taxon>
        <taxon>Stramenopiles</taxon>
        <taxon>Oomycota</taxon>
        <taxon>Peronosporomycetes</taxon>
        <taxon>Albuginales</taxon>
        <taxon>Albuginaceae</taxon>
        <taxon>Albugo</taxon>
    </lineage>
</organism>
<feature type="region of interest" description="Disordered" evidence="1">
    <location>
        <begin position="44"/>
        <end position="79"/>
    </location>
</feature>